<dbReference type="Pfam" id="PF00534">
    <property type="entry name" value="Glycos_transf_1"/>
    <property type="match status" value="1"/>
</dbReference>
<evidence type="ECO:0000256" key="1">
    <source>
        <dbReference type="SAM" id="Coils"/>
    </source>
</evidence>
<keyword evidence="5" id="KW-1185">Reference proteome</keyword>
<feature type="domain" description="Glycosyltransferase subfamily 4-like N-terminal" evidence="3">
    <location>
        <begin position="14"/>
        <end position="185"/>
    </location>
</feature>
<sequence length="394" mass="45870">MKIAIFTETYPPYINGVATQTKILKDTYEKLGHEVMVLTVGSEKQKKIEVKDNVIYVPGILLKKIYNYRIALPIHFSREKIAKEFKPDVVHIQNEFAIGATGLRVARKLKIPAVYTLHTEYDRFLFYVGLKYFEEFSKKLSDKYFRKFYKKADIVTSPSPKAQCYMDRQGIDKKVVVIDNAVEFEKFKDTDETKEFRNNFRKKYNLNENTKAFVFVGRIGEEKNIKELINNWIKANFSEDAAKLFIIGNGPQFEEIKEQIKENNFENKIILVGSVPNTEIPKHLHAMDYYTTASLSEMHSISMLEAMACGLPAIIKLDKPNKEQIKEGINGYQWDSYEDFSKVFNMILNLSNDEAKKLKENVLQYSMENDHLNQAKILLDIYQKAIEDKNKEKK</sequence>
<evidence type="ECO:0000259" key="2">
    <source>
        <dbReference type="Pfam" id="PF00534"/>
    </source>
</evidence>
<dbReference type="InterPro" id="IPR050194">
    <property type="entry name" value="Glycosyltransferase_grp1"/>
</dbReference>
<gene>
    <name evidence="4" type="ORF">ABGF40_01695</name>
</gene>
<dbReference type="EMBL" id="JBFNFH010000002">
    <property type="protein sequence ID" value="MFM1524382.1"/>
    <property type="molecule type" value="Genomic_DNA"/>
</dbReference>
<name>A0ABW9F4U2_9FIRM</name>
<dbReference type="Gene3D" id="3.40.50.2000">
    <property type="entry name" value="Glycogen Phosphorylase B"/>
    <property type="match status" value="2"/>
</dbReference>
<evidence type="ECO:0000259" key="3">
    <source>
        <dbReference type="Pfam" id="PF13439"/>
    </source>
</evidence>
<dbReference type="EC" id="2.4.-.-" evidence="4"/>
<evidence type="ECO:0000313" key="4">
    <source>
        <dbReference type="EMBL" id="MFM1524382.1"/>
    </source>
</evidence>
<dbReference type="InterPro" id="IPR028098">
    <property type="entry name" value="Glyco_trans_4-like_N"/>
</dbReference>
<feature type="domain" description="Glycosyl transferase family 1" evidence="2">
    <location>
        <begin position="197"/>
        <end position="361"/>
    </location>
</feature>
<comment type="caution">
    <text evidence="4">The sequence shown here is derived from an EMBL/GenBank/DDBJ whole genome shotgun (WGS) entry which is preliminary data.</text>
</comment>
<dbReference type="InterPro" id="IPR001296">
    <property type="entry name" value="Glyco_trans_1"/>
</dbReference>
<dbReference type="RefSeq" id="WP_408126236.1">
    <property type="nucleotide sequence ID" value="NZ_JBFNFH010000002.1"/>
</dbReference>
<organism evidence="4 5">
    <name type="scientific">Helcococcus bovis</name>
    <dbReference type="NCBI Taxonomy" id="3153252"/>
    <lineage>
        <taxon>Bacteria</taxon>
        <taxon>Bacillati</taxon>
        <taxon>Bacillota</taxon>
        <taxon>Tissierellia</taxon>
        <taxon>Tissierellales</taxon>
        <taxon>Peptoniphilaceae</taxon>
        <taxon>Helcococcus</taxon>
    </lineage>
</organism>
<evidence type="ECO:0000313" key="5">
    <source>
        <dbReference type="Proteomes" id="UP001629536"/>
    </source>
</evidence>
<keyword evidence="1" id="KW-0175">Coiled coil</keyword>
<dbReference type="Pfam" id="PF13439">
    <property type="entry name" value="Glyco_transf_4"/>
    <property type="match status" value="1"/>
</dbReference>
<accession>A0ABW9F4U2</accession>
<dbReference type="Proteomes" id="UP001629536">
    <property type="component" value="Unassembled WGS sequence"/>
</dbReference>
<feature type="coiled-coil region" evidence="1">
    <location>
        <begin position="348"/>
        <end position="392"/>
    </location>
</feature>
<reference evidence="4 5" key="1">
    <citation type="journal article" date="2024" name="Front. Microbiol.">
        <title>Pangenomic and biochemical analyses of Helcococcus ovis reveal widespread tetracycline resistance and a novel bacterial species, Helcococcus bovis.</title>
        <authorList>
            <person name="Cunha F."/>
            <person name="Zhai Y."/>
            <person name="Casaro S."/>
            <person name="Jones K.L."/>
            <person name="Hernandez M."/>
            <person name="Bisinotto R.S."/>
            <person name="Kariyawasam S."/>
            <person name="Brown M.B."/>
            <person name="Phillips A."/>
            <person name="Jeong K.C."/>
            <person name="Galvao K.N."/>
        </authorList>
    </citation>
    <scope>NUCLEOTIDE SEQUENCE [LARGE SCALE GENOMIC DNA]</scope>
    <source>
        <strain evidence="4 5">KG197</strain>
    </source>
</reference>
<dbReference type="PANTHER" id="PTHR45947">
    <property type="entry name" value="SULFOQUINOVOSYL TRANSFERASE SQD2"/>
    <property type="match status" value="1"/>
</dbReference>
<protein>
    <submittedName>
        <fullName evidence="4">Glycosyltransferase</fullName>
        <ecNumber evidence="4">2.4.-.-</ecNumber>
    </submittedName>
</protein>
<proteinExistence type="predicted"/>
<keyword evidence="4" id="KW-0808">Transferase</keyword>
<dbReference type="GO" id="GO:0016757">
    <property type="term" value="F:glycosyltransferase activity"/>
    <property type="evidence" value="ECO:0007669"/>
    <property type="project" value="UniProtKB-KW"/>
</dbReference>
<keyword evidence="4" id="KW-0328">Glycosyltransferase</keyword>
<dbReference type="PANTHER" id="PTHR45947:SF3">
    <property type="entry name" value="SULFOQUINOVOSYL TRANSFERASE SQD2"/>
    <property type="match status" value="1"/>
</dbReference>
<dbReference type="SUPFAM" id="SSF53756">
    <property type="entry name" value="UDP-Glycosyltransferase/glycogen phosphorylase"/>
    <property type="match status" value="1"/>
</dbReference>